<dbReference type="PANTHER" id="PTHR36819">
    <property type="entry name" value="REGULATOR OF PHOSPHOLIPASE D SRF1"/>
    <property type="match status" value="1"/>
</dbReference>
<dbReference type="GeneID" id="59238051"/>
<keyword evidence="4" id="KW-1185">Reference proteome</keyword>
<feature type="region of interest" description="Disordered" evidence="1">
    <location>
        <begin position="1"/>
        <end position="65"/>
    </location>
</feature>
<keyword evidence="2" id="KW-1133">Transmembrane helix</keyword>
<proteinExistence type="predicted"/>
<feature type="compositionally biased region" description="Basic and acidic residues" evidence="1">
    <location>
        <begin position="56"/>
        <end position="65"/>
    </location>
</feature>
<evidence type="ECO:0000313" key="3">
    <source>
        <dbReference type="EMBL" id="QLG74268.1"/>
    </source>
</evidence>
<dbReference type="GO" id="GO:0000324">
    <property type="term" value="C:fungal-type vacuole"/>
    <property type="evidence" value="ECO:0007669"/>
    <property type="project" value="TreeGrafter"/>
</dbReference>
<dbReference type="EMBL" id="CP058610">
    <property type="protein sequence ID" value="QLG74268.1"/>
    <property type="molecule type" value="Genomic_DNA"/>
</dbReference>
<dbReference type="AlphaFoldDB" id="A0A7H9B6B8"/>
<evidence type="ECO:0000256" key="2">
    <source>
        <dbReference type="SAM" id="Phobius"/>
    </source>
</evidence>
<keyword evidence="2" id="KW-0472">Membrane</keyword>
<name>A0A7H9B6B8_ZYGMR</name>
<dbReference type="RefSeq" id="XP_037145993.1">
    <property type="nucleotide sequence ID" value="XM_037290098.1"/>
</dbReference>
<feature type="transmembrane region" description="Helical" evidence="2">
    <location>
        <begin position="381"/>
        <end position="400"/>
    </location>
</feature>
<evidence type="ECO:0000313" key="4">
    <source>
        <dbReference type="Proteomes" id="UP000509704"/>
    </source>
</evidence>
<accession>A0A7H9B6B8</accession>
<feature type="compositionally biased region" description="Low complexity" evidence="1">
    <location>
        <begin position="12"/>
        <end position="26"/>
    </location>
</feature>
<evidence type="ECO:0000256" key="1">
    <source>
        <dbReference type="SAM" id="MobiDB-lite"/>
    </source>
</evidence>
<dbReference type="InterPro" id="IPR037737">
    <property type="entry name" value="Srf1"/>
</dbReference>
<dbReference type="GO" id="GO:0071944">
    <property type="term" value="C:cell periphery"/>
    <property type="evidence" value="ECO:0007669"/>
    <property type="project" value="TreeGrafter"/>
</dbReference>
<dbReference type="KEGG" id="zmk:HG535_0G01520"/>
<feature type="compositionally biased region" description="Polar residues" evidence="1">
    <location>
        <begin position="37"/>
        <end position="49"/>
    </location>
</feature>
<dbReference type="OrthoDB" id="2589563at2759"/>
<feature type="transmembrane region" description="Helical" evidence="2">
    <location>
        <begin position="299"/>
        <end position="323"/>
    </location>
</feature>
<reference evidence="3 4" key="1">
    <citation type="submission" date="2020-07" db="EMBL/GenBank/DDBJ databases">
        <title>The yeast mating-type switching endonuclease HO is a domesticated member of an unorthodox homing genetic element family.</title>
        <authorList>
            <person name="Coughlan A.Y."/>
            <person name="Lombardi L."/>
            <person name="Braun-Galleani S."/>
            <person name="Martos A.R."/>
            <person name="Galeote V."/>
            <person name="Bigey F."/>
            <person name="Dequin S."/>
            <person name="Byrne K.P."/>
            <person name="Wolfe K.H."/>
        </authorList>
    </citation>
    <scope>NUCLEOTIDE SEQUENCE [LARGE SCALE GENOMIC DNA]</scope>
    <source>
        <strain evidence="3 4">NRRL Y-6702</strain>
    </source>
</reference>
<dbReference type="PANTHER" id="PTHR36819:SF1">
    <property type="entry name" value="REGULATOR OF PHOSPHOLIPASE D SRF1"/>
    <property type="match status" value="1"/>
</dbReference>
<keyword evidence="2" id="KW-0812">Transmembrane</keyword>
<sequence>MSIDHNTRQQIDSPQLSAASLSSSSTDSEKKDSKSQNALANNDYSQSYSGDGVNGTKERENIEQTRKAEASNAILNKYAIYPTTVPPFVLDCQLDKVKIKDNGIGPNDSIVNTNVRQRLRDPFLVTCDDKWGKFASNIGSNVAYCQQQRQQNLNEDVNSTDSSNIDIEKQDGLANESKNEKIRSEMFPDLSGDWGGGNRLNELFNTPIAGNFEFKNHEDREAWFDYVSKVKKFYYLENNGKRLPGDTDTDRSGTPGQRHHHPDWWEEFNRDKAKLKRLKQKKIQQWTPGFNQLIMDNQYFVLALRICSGILSIIALGLAVRIFVDSRDIIHRSSSDVGQQPSAIMAICVNSIAVVYIIYIAHDEFSGKPLGLRNPYGKLRLILLDLLFVIFCSANLALAFNTLFDKSWVCTAEGRSDSTSDGLLNINGICEKQKALSAFLFMMLVMWVITFSISIVRVIQKMTTPSPTD</sequence>
<feature type="transmembrane region" description="Helical" evidence="2">
    <location>
        <begin position="343"/>
        <end position="361"/>
    </location>
</feature>
<gene>
    <name evidence="3" type="ORF">HG535_0G01520</name>
</gene>
<organism evidence="3 4">
    <name type="scientific">Zygotorulaspora mrakii</name>
    <name type="common">Zygosaccharomyces mrakii</name>
    <dbReference type="NCBI Taxonomy" id="42260"/>
    <lineage>
        <taxon>Eukaryota</taxon>
        <taxon>Fungi</taxon>
        <taxon>Dikarya</taxon>
        <taxon>Ascomycota</taxon>
        <taxon>Saccharomycotina</taxon>
        <taxon>Saccharomycetes</taxon>
        <taxon>Saccharomycetales</taxon>
        <taxon>Saccharomycetaceae</taxon>
        <taxon>Zygotorulaspora</taxon>
    </lineage>
</organism>
<protein>
    <recommendedName>
        <fullName evidence="5">Casparian strip membrane protein domain-containing protein</fullName>
    </recommendedName>
</protein>
<feature type="transmembrane region" description="Helical" evidence="2">
    <location>
        <begin position="438"/>
        <end position="459"/>
    </location>
</feature>
<evidence type="ECO:0008006" key="5">
    <source>
        <dbReference type="Google" id="ProtNLM"/>
    </source>
</evidence>
<dbReference type="Proteomes" id="UP000509704">
    <property type="component" value="Chromosome 7"/>
</dbReference>